<dbReference type="Proteomes" id="UP000010843">
    <property type="component" value="Chromosome"/>
</dbReference>
<dbReference type="AlphaFoldDB" id="L0JL71"/>
<dbReference type="STRING" id="797303.Natpe_2199"/>
<protein>
    <submittedName>
        <fullName evidence="2">Uncharacterized protein</fullName>
    </submittedName>
</protein>
<dbReference type="EMBL" id="CP003372">
    <property type="protein sequence ID" value="AGB32024.1"/>
    <property type="molecule type" value="Genomic_DNA"/>
</dbReference>
<dbReference type="KEGG" id="npe:Natpe_2199"/>
<feature type="region of interest" description="Disordered" evidence="1">
    <location>
        <begin position="88"/>
        <end position="120"/>
    </location>
</feature>
<reference evidence="3" key="1">
    <citation type="submission" date="2012-02" db="EMBL/GenBank/DDBJ databases">
        <title>Complete sequence of chromosome of Natrinema pellirubrum DSM 15624.</title>
        <authorList>
            <person name="Lucas S."/>
            <person name="Han J."/>
            <person name="Lapidus A."/>
            <person name="Cheng J.-F."/>
            <person name="Goodwin L."/>
            <person name="Pitluck S."/>
            <person name="Peters L."/>
            <person name="Teshima H."/>
            <person name="Detter J.C."/>
            <person name="Han C."/>
            <person name="Tapia R."/>
            <person name="Land M."/>
            <person name="Hauser L."/>
            <person name="Kyrpides N."/>
            <person name="Ivanova N."/>
            <person name="Pagani I."/>
            <person name="Sproer C."/>
            <person name="Anderson I."/>
            <person name="Woyke T."/>
        </authorList>
    </citation>
    <scope>NUCLEOTIDE SEQUENCE [LARGE SCALE GENOMIC DNA]</scope>
    <source>
        <strain evidence="3">DSM 15624 / JCM 10476 / NCIMB 786</strain>
    </source>
</reference>
<proteinExistence type="predicted"/>
<name>L0JL71_NATP1</name>
<sequence>MSRRLVPVVLRRTPTASADPSAFVHICASSAGRSPSRGIVSHTTFIDNPPVLPCMYAVSAFDARTAGLTSSDSVTTMFGNFTAKLTARGPNPNLIDWPTDQSVRDRPSSYPSASGHGHRP</sequence>
<evidence type="ECO:0000313" key="3">
    <source>
        <dbReference type="Proteomes" id="UP000010843"/>
    </source>
</evidence>
<dbReference type="HOGENOM" id="CLU_2044476_0_0_2"/>
<evidence type="ECO:0000313" key="2">
    <source>
        <dbReference type="EMBL" id="AGB32024.1"/>
    </source>
</evidence>
<evidence type="ECO:0000256" key="1">
    <source>
        <dbReference type="SAM" id="MobiDB-lite"/>
    </source>
</evidence>
<accession>L0JL71</accession>
<gene>
    <name evidence="2" type="ordered locus">Natpe_2199</name>
</gene>
<organism evidence="2 3">
    <name type="scientific">Natrinema pellirubrum (strain DSM 15624 / CIP 106293 / JCM 10476 / NCIMB 786 / 157)</name>
    <dbReference type="NCBI Taxonomy" id="797303"/>
    <lineage>
        <taxon>Archaea</taxon>
        <taxon>Methanobacteriati</taxon>
        <taxon>Methanobacteriota</taxon>
        <taxon>Stenosarchaea group</taxon>
        <taxon>Halobacteria</taxon>
        <taxon>Halobacteriales</taxon>
        <taxon>Natrialbaceae</taxon>
        <taxon>Natrinema</taxon>
    </lineage>
</organism>